<dbReference type="Proteomes" id="UP000075391">
    <property type="component" value="Unassembled WGS sequence"/>
</dbReference>
<keyword evidence="1" id="KW-0732">Signal</keyword>
<accession>A0A150WC24</accession>
<name>A0A150WC24_BDEBC</name>
<dbReference type="OrthoDB" id="5296565at2"/>
<protein>
    <submittedName>
        <fullName evidence="2">Uncharacterized protein</fullName>
    </submittedName>
</protein>
<evidence type="ECO:0000256" key="1">
    <source>
        <dbReference type="SAM" id="SignalP"/>
    </source>
</evidence>
<sequence length="138" mass="15489">MKLLSSFMAVFIMTSFSFAGPGDGPIVPWPTSVVREALNETTIYGDWVAYEHNAVWYINIQKDPLEIGRASIAISSGAVFTHKAVGSLYRGDNVFWGKLVMDANHSAAIVLYKDYEGTKLRIAKGHNRYVDVRLYRQK</sequence>
<gene>
    <name evidence="2" type="ORF">AZI85_13425</name>
</gene>
<reference evidence="2 3" key="1">
    <citation type="submission" date="2016-03" db="EMBL/GenBank/DDBJ databases">
        <authorList>
            <person name="Ploux O."/>
        </authorList>
    </citation>
    <scope>NUCLEOTIDE SEQUENCE [LARGE SCALE GENOMIC DNA]</scope>
    <source>
        <strain evidence="2 3">BER2</strain>
    </source>
</reference>
<dbReference type="EMBL" id="LUKF01000020">
    <property type="protein sequence ID" value="KYG60461.1"/>
    <property type="molecule type" value="Genomic_DNA"/>
</dbReference>
<feature type="signal peptide" evidence="1">
    <location>
        <begin position="1"/>
        <end position="19"/>
    </location>
</feature>
<organism evidence="2 3">
    <name type="scientific">Bdellovibrio bacteriovorus</name>
    <dbReference type="NCBI Taxonomy" id="959"/>
    <lineage>
        <taxon>Bacteria</taxon>
        <taxon>Pseudomonadati</taxon>
        <taxon>Bdellovibrionota</taxon>
        <taxon>Bdellovibrionia</taxon>
        <taxon>Bdellovibrionales</taxon>
        <taxon>Pseudobdellovibrionaceae</taxon>
        <taxon>Bdellovibrio</taxon>
    </lineage>
</organism>
<feature type="chain" id="PRO_5007572572" evidence="1">
    <location>
        <begin position="20"/>
        <end position="138"/>
    </location>
</feature>
<dbReference type="RefSeq" id="WP_063245219.1">
    <property type="nucleotide sequence ID" value="NZ_CP168967.1"/>
</dbReference>
<proteinExistence type="predicted"/>
<comment type="caution">
    <text evidence="2">The sequence shown here is derived from an EMBL/GenBank/DDBJ whole genome shotgun (WGS) entry which is preliminary data.</text>
</comment>
<dbReference type="AlphaFoldDB" id="A0A150WC24"/>
<evidence type="ECO:0000313" key="2">
    <source>
        <dbReference type="EMBL" id="KYG60461.1"/>
    </source>
</evidence>
<evidence type="ECO:0000313" key="3">
    <source>
        <dbReference type="Proteomes" id="UP000075391"/>
    </source>
</evidence>